<evidence type="ECO:0008006" key="3">
    <source>
        <dbReference type="Google" id="ProtNLM"/>
    </source>
</evidence>
<sequence length="313" mass="34675">MSQFYGHFVLDSEIATPTGMNVELAVAVAKADIDRFSSYESNGKKYTIAELEYINAADPLEKTKQLLIEVLAPLLDRLHISLKPLPLLLSIPSSLSRHEIRDWLSESEYSAYLSNITVSKHQGNAFMAECLQSLDEPDAVLCIAVDSLLDDIDNLIEHQQVMYAKNPWGVIPSEGAAGMILTKRNVLETLKITPQSQLIFMGFDWASSDRRGCSRLIRQACKSHSDLGIVYSDMTNQRSHVEDYGFAIGARSEALPNAQNVTLTNEYWGTMGGASGISTIATMNYLHDTEALASVFLFDKSNTRSLLIFKATK</sequence>
<reference evidence="1 2" key="1">
    <citation type="submission" date="2016-06" db="EMBL/GenBank/DDBJ databases">
        <authorList>
            <person name="Kjaerup R.B."/>
            <person name="Dalgaard T.S."/>
            <person name="Juul-Madsen H.R."/>
        </authorList>
    </citation>
    <scope>NUCLEOTIDE SEQUENCE [LARGE SCALE GENOMIC DNA]</scope>
    <source>
        <strain evidence="1 2">1S159</strain>
    </source>
</reference>
<gene>
    <name evidence="1" type="ORF">A6E04_15870</name>
</gene>
<evidence type="ECO:0000313" key="2">
    <source>
        <dbReference type="Proteomes" id="UP000093523"/>
    </source>
</evidence>
<accession>A0A1B9NWB9</accession>
<dbReference type="Proteomes" id="UP000093523">
    <property type="component" value="Unassembled WGS sequence"/>
</dbReference>
<dbReference type="EMBL" id="MAJU01000015">
    <property type="protein sequence ID" value="OCH19505.1"/>
    <property type="molecule type" value="Genomic_DNA"/>
</dbReference>
<dbReference type="AlphaFoldDB" id="A0A1B9NWB9"/>
<protein>
    <recommendedName>
        <fullName evidence="3">Beta-ketoacyl synthase N-terminal domain-containing protein</fullName>
    </recommendedName>
</protein>
<evidence type="ECO:0000313" key="1">
    <source>
        <dbReference type="EMBL" id="OCH19505.1"/>
    </source>
</evidence>
<dbReference type="STRING" id="688.A6E04_15870"/>
<comment type="caution">
    <text evidence="1">The sequence shown here is derived from an EMBL/GenBank/DDBJ whole genome shotgun (WGS) entry which is preliminary data.</text>
</comment>
<organism evidence="1 2">
    <name type="scientific">Aliivibrio logei</name>
    <name type="common">Vibrio logei</name>
    <dbReference type="NCBI Taxonomy" id="688"/>
    <lineage>
        <taxon>Bacteria</taxon>
        <taxon>Pseudomonadati</taxon>
        <taxon>Pseudomonadota</taxon>
        <taxon>Gammaproteobacteria</taxon>
        <taxon>Vibrionales</taxon>
        <taxon>Vibrionaceae</taxon>
        <taxon>Aliivibrio</taxon>
    </lineage>
</organism>
<dbReference type="RefSeq" id="WP_023604324.1">
    <property type="nucleotide sequence ID" value="NZ_CAWMPN010000015.1"/>
</dbReference>
<name>A0A1B9NWB9_ALILO</name>
<dbReference type="OrthoDB" id="5902815at2"/>
<proteinExistence type="predicted"/>